<accession>A0ABX5QR55</accession>
<proteinExistence type="predicted"/>
<keyword evidence="1" id="KW-0812">Transmembrane</keyword>
<gene>
    <name evidence="2" type="ORF">CBS1_01750</name>
</gene>
<name>A0ABX5QR55_9BACT</name>
<evidence type="ECO:0008006" key="4">
    <source>
        <dbReference type="Google" id="ProtNLM"/>
    </source>
</evidence>
<organism evidence="2 3">
    <name type="scientific">Fervidobacterium changbaicum</name>
    <dbReference type="NCBI Taxonomy" id="310769"/>
    <lineage>
        <taxon>Bacteria</taxon>
        <taxon>Thermotogati</taxon>
        <taxon>Thermotogota</taxon>
        <taxon>Thermotogae</taxon>
        <taxon>Thermotogales</taxon>
        <taxon>Fervidobacteriaceae</taxon>
        <taxon>Fervidobacterium</taxon>
    </lineage>
</organism>
<dbReference type="RefSeq" id="WP_033190987.1">
    <property type="nucleotide sequence ID" value="NZ_CP026721.1"/>
</dbReference>
<evidence type="ECO:0000313" key="2">
    <source>
        <dbReference type="EMBL" id="QAV32595.1"/>
    </source>
</evidence>
<protein>
    <recommendedName>
        <fullName evidence="4">Auto-transporter adhesin head GIN domain-containing protein</fullName>
    </recommendedName>
</protein>
<evidence type="ECO:0000256" key="1">
    <source>
        <dbReference type="SAM" id="Phobius"/>
    </source>
</evidence>
<dbReference type="EMBL" id="CP026721">
    <property type="protein sequence ID" value="QAV32595.1"/>
    <property type="molecule type" value="Genomic_DNA"/>
</dbReference>
<evidence type="ECO:0000313" key="3">
    <source>
        <dbReference type="Proteomes" id="UP000288947"/>
    </source>
</evidence>
<keyword evidence="1" id="KW-0472">Membrane</keyword>
<feature type="transmembrane region" description="Helical" evidence="1">
    <location>
        <begin position="7"/>
        <end position="25"/>
    </location>
</feature>
<keyword evidence="3" id="KW-1185">Reference proteome</keyword>
<keyword evidence="1" id="KW-1133">Transmembrane helix</keyword>
<sequence>MEITFKEIVAGVMLSTFLIVLFWPSDSPSTGELFLQGNNIVPVNKEELILSGVSYNLHFSDEDGKIIFEKGEKAQVEAGKDFIRIDKVIGTIIIGTKGLKEIVVSAVDTSLSGSLSNVVLNVSSVNVNIRNFVITGPCRINLSSAGIKGELYIGEIQPGGKVEITLSSARSDLTLYIKKGFESQVVVNGGPLVTRTW</sequence>
<dbReference type="Proteomes" id="UP000288947">
    <property type="component" value="Chromosome"/>
</dbReference>
<reference evidence="2 3" key="1">
    <citation type="submission" date="2018-01" db="EMBL/GenBank/DDBJ databases">
        <title>The whole genome sequencing and assembly of Fervidobacterium changbaicum CBS-1 strain.</title>
        <authorList>
            <person name="Kim J.-Y."/>
            <person name="Park M.-K."/>
            <person name="Yi H."/>
            <person name="Bahn Y.-S."/>
            <person name="Kim J.F."/>
            <person name="Lee D.-W."/>
        </authorList>
    </citation>
    <scope>NUCLEOTIDE SEQUENCE [LARGE SCALE GENOMIC DNA]</scope>
    <source>
        <strain evidence="2 3">CBS-1</strain>
    </source>
</reference>